<evidence type="ECO:0000313" key="15">
    <source>
        <dbReference type="Proteomes" id="UP000614996"/>
    </source>
</evidence>
<keyword evidence="7 11" id="KW-0472">Membrane</keyword>
<dbReference type="AlphaFoldDB" id="A0A8J4EKZ3"/>
<dbReference type="GO" id="GO:0016989">
    <property type="term" value="F:sigma factor antagonist activity"/>
    <property type="evidence" value="ECO:0007669"/>
    <property type="project" value="TreeGrafter"/>
</dbReference>
<evidence type="ECO:0000256" key="2">
    <source>
        <dbReference type="ARBA" id="ARBA00004236"/>
    </source>
</evidence>
<evidence type="ECO:0000256" key="4">
    <source>
        <dbReference type="ARBA" id="ARBA00022692"/>
    </source>
</evidence>
<evidence type="ECO:0000256" key="6">
    <source>
        <dbReference type="ARBA" id="ARBA00023015"/>
    </source>
</evidence>
<dbReference type="GO" id="GO:0006417">
    <property type="term" value="P:regulation of translation"/>
    <property type="evidence" value="ECO:0007669"/>
    <property type="project" value="TreeGrafter"/>
</dbReference>
<evidence type="ECO:0000259" key="12">
    <source>
        <dbReference type="Pfam" id="PF10099"/>
    </source>
</evidence>
<feature type="domain" description="Anti-sigma K factor RskA C-terminal" evidence="12">
    <location>
        <begin position="102"/>
        <end position="242"/>
    </location>
</feature>
<feature type="domain" description="Putative zinc-finger" evidence="13">
    <location>
        <begin position="12"/>
        <end position="44"/>
    </location>
</feature>
<dbReference type="Pfam" id="PF13490">
    <property type="entry name" value="zf-HC2"/>
    <property type="match status" value="1"/>
</dbReference>
<evidence type="ECO:0000256" key="7">
    <source>
        <dbReference type="ARBA" id="ARBA00023136"/>
    </source>
</evidence>
<evidence type="ECO:0000256" key="5">
    <source>
        <dbReference type="ARBA" id="ARBA00022989"/>
    </source>
</evidence>
<keyword evidence="8" id="KW-0804">Transcription</keyword>
<dbReference type="PANTHER" id="PTHR37461">
    <property type="entry name" value="ANTI-SIGMA-K FACTOR RSKA"/>
    <property type="match status" value="1"/>
</dbReference>
<keyword evidence="6" id="KW-0805">Transcription regulation</keyword>
<feature type="transmembrane region" description="Helical" evidence="11">
    <location>
        <begin position="100"/>
        <end position="121"/>
    </location>
</feature>
<dbReference type="RefSeq" id="WP_207125629.1">
    <property type="nucleotide sequence ID" value="NZ_BOPO01000053.1"/>
</dbReference>
<comment type="caution">
    <text evidence="14">The sequence shown here is derived from an EMBL/GenBank/DDBJ whole genome shotgun (WGS) entry which is preliminary data.</text>
</comment>
<evidence type="ECO:0000259" key="13">
    <source>
        <dbReference type="Pfam" id="PF13490"/>
    </source>
</evidence>
<gene>
    <name evidence="14" type="ORF">NUM_31750</name>
</gene>
<accession>A0A8J4EKZ3</accession>
<evidence type="ECO:0000256" key="10">
    <source>
        <dbReference type="ARBA" id="ARBA00030803"/>
    </source>
</evidence>
<sequence length="252" mass="26621">MTDHRPPGSDDQVHTLIGPYVLDALDEAERAAVTAHLAHCPSCAAEVAELRATAVRLADPTTADPPARLRDAVLAEARRTRQEPPQLRDRRPGTHRWRRWVGAAAAAVVLVVAAVVVTSVVQQRRIDAARHTAAVAAARQRRIDAVLSAPDATVVPATLPGGARGRLVLSRQRDLGVVTLSGLPRLSGRHTYQLWLVVAGTPHNAGALPVGTAGASRVLTGVRSAAAFALSTEPAGGSPRPTHLWATVPLRR</sequence>
<dbReference type="EMBL" id="BOPO01000053">
    <property type="protein sequence ID" value="GIL27921.1"/>
    <property type="molecule type" value="Genomic_DNA"/>
</dbReference>
<name>A0A8J4EKZ3_9ACTN</name>
<comment type="subcellular location">
    <subcellularLocation>
        <location evidence="2">Cell membrane</location>
    </subcellularLocation>
    <subcellularLocation>
        <location evidence="1">Membrane</location>
        <topology evidence="1">Single-pass membrane protein</topology>
    </subcellularLocation>
</comment>
<evidence type="ECO:0000256" key="3">
    <source>
        <dbReference type="ARBA" id="ARBA00022475"/>
    </source>
</evidence>
<dbReference type="PANTHER" id="PTHR37461:SF1">
    <property type="entry name" value="ANTI-SIGMA-K FACTOR RSKA"/>
    <property type="match status" value="1"/>
</dbReference>
<evidence type="ECO:0000256" key="1">
    <source>
        <dbReference type="ARBA" id="ARBA00004167"/>
    </source>
</evidence>
<dbReference type="Pfam" id="PF10099">
    <property type="entry name" value="RskA_C"/>
    <property type="match status" value="1"/>
</dbReference>
<keyword evidence="3" id="KW-1003">Cell membrane</keyword>
<evidence type="ECO:0000256" key="8">
    <source>
        <dbReference type="ARBA" id="ARBA00023163"/>
    </source>
</evidence>
<dbReference type="Proteomes" id="UP000614996">
    <property type="component" value="Unassembled WGS sequence"/>
</dbReference>
<dbReference type="Gene3D" id="1.10.10.1320">
    <property type="entry name" value="Anti-sigma factor, zinc-finger domain"/>
    <property type="match status" value="1"/>
</dbReference>
<dbReference type="InterPro" id="IPR018764">
    <property type="entry name" value="RskA_C"/>
</dbReference>
<protein>
    <recommendedName>
        <fullName evidence="10">Regulator of SigK</fullName>
    </recommendedName>
    <alternativeName>
        <fullName evidence="9">Sigma-K anti-sigma factor RskA</fullName>
    </alternativeName>
</protein>
<evidence type="ECO:0000313" key="14">
    <source>
        <dbReference type="EMBL" id="GIL27921.1"/>
    </source>
</evidence>
<keyword evidence="15" id="KW-1185">Reference proteome</keyword>
<evidence type="ECO:0000256" key="9">
    <source>
        <dbReference type="ARBA" id="ARBA00029829"/>
    </source>
</evidence>
<reference evidence="15" key="1">
    <citation type="journal article" date="2021" name="Int. J. Syst. Evol. Microbiol.">
        <title>Actinocatenispora comari sp. nov., an endophytic actinomycete isolated from aerial parts of Comarum salesowianum.</title>
        <authorList>
            <person name="Oyunbileg N."/>
            <person name="Iizaka Y."/>
            <person name="Hamada M."/>
            <person name="Davaapurev B.O."/>
            <person name="Fukumoto A."/>
            <person name="Tsetseg B."/>
            <person name="Kato F."/>
            <person name="Tamura T."/>
            <person name="Batkhuu J."/>
            <person name="Anzai Y."/>
        </authorList>
    </citation>
    <scope>NUCLEOTIDE SEQUENCE [LARGE SCALE GENOMIC DNA]</scope>
    <source>
        <strain evidence="15">NUM-2625</strain>
    </source>
</reference>
<keyword evidence="4 11" id="KW-0812">Transmembrane</keyword>
<dbReference type="InterPro" id="IPR051474">
    <property type="entry name" value="Anti-sigma-K/W_factor"/>
</dbReference>
<keyword evidence="5 11" id="KW-1133">Transmembrane helix</keyword>
<dbReference type="InterPro" id="IPR041916">
    <property type="entry name" value="Anti_sigma_zinc_sf"/>
</dbReference>
<evidence type="ECO:0000256" key="11">
    <source>
        <dbReference type="SAM" id="Phobius"/>
    </source>
</evidence>
<dbReference type="GO" id="GO:0005886">
    <property type="term" value="C:plasma membrane"/>
    <property type="evidence" value="ECO:0007669"/>
    <property type="project" value="UniProtKB-SubCell"/>
</dbReference>
<dbReference type="InterPro" id="IPR027383">
    <property type="entry name" value="Znf_put"/>
</dbReference>
<proteinExistence type="predicted"/>
<organism evidence="14 15">
    <name type="scientific">Actinocatenispora comari</name>
    <dbReference type="NCBI Taxonomy" id="2807577"/>
    <lineage>
        <taxon>Bacteria</taxon>
        <taxon>Bacillati</taxon>
        <taxon>Actinomycetota</taxon>
        <taxon>Actinomycetes</taxon>
        <taxon>Micromonosporales</taxon>
        <taxon>Micromonosporaceae</taxon>
        <taxon>Actinocatenispora</taxon>
    </lineage>
</organism>